<keyword evidence="3" id="KW-1185">Reference proteome</keyword>
<feature type="domain" description="Integrator complex subunit 3 N-terminal" evidence="1">
    <location>
        <begin position="45"/>
        <end position="455"/>
    </location>
</feature>
<accession>A0A9N7N5Y2</accession>
<comment type="caution">
    <text evidence="2">The sequence shown here is derived from an EMBL/GenBank/DDBJ whole genome shotgun (WGS) entry which is preliminary data.</text>
</comment>
<dbReference type="EMBL" id="CACSLK010020742">
    <property type="protein sequence ID" value="CAA0821110.1"/>
    <property type="molecule type" value="Genomic_DNA"/>
</dbReference>
<organism evidence="2 3">
    <name type="scientific">Striga hermonthica</name>
    <name type="common">Purple witchweed</name>
    <name type="synonym">Buchnera hermonthica</name>
    <dbReference type="NCBI Taxonomy" id="68872"/>
    <lineage>
        <taxon>Eukaryota</taxon>
        <taxon>Viridiplantae</taxon>
        <taxon>Streptophyta</taxon>
        <taxon>Embryophyta</taxon>
        <taxon>Tracheophyta</taxon>
        <taxon>Spermatophyta</taxon>
        <taxon>Magnoliopsida</taxon>
        <taxon>eudicotyledons</taxon>
        <taxon>Gunneridae</taxon>
        <taxon>Pentapetalae</taxon>
        <taxon>asterids</taxon>
        <taxon>lamiids</taxon>
        <taxon>Lamiales</taxon>
        <taxon>Orobanchaceae</taxon>
        <taxon>Buchnereae</taxon>
        <taxon>Striga</taxon>
    </lineage>
</organism>
<protein>
    <submittedName>
        <fullName evidence="2">Embryo defective 2739</fullName>
    </submittedName>
</protein>
<dbReference type="Pfam" id="PF10189">
    <property type="entry name" value="Ints3_N"/>
    <property type="match status" value="1"/>
</dbReference>
<dbReference type="OrthoDB" id="2021145at2759"/>
<proteinExistence type="predicted"/>
<dbReference type="InterPro" id="IPR019333">
    <property type="entry name" value="INTS3_N"/>
</dbReference>
<dbReference type="AlphaFoldDB" id="A0A9N7N5Y2"/>
<evidence type="ECO:0000259" key="1">
    <source>
        <dbReference type="Pfam" id="PF10189"/>
    </source>
</evidence>
<reference evidence="2" key="1">
    <citation type="submission" date="2019-12" db="EMBL/GenBank/DDBJ databases">
        <authorList>
            <person name="Scholes J."/>
        </authorList>
    </citation>
    <scope>NUCLEOTIDE SEQUENCE</scope>
</reference>
<dbReference type="GO" id="GO:0005737">
    <property type="term" value="C:cytoplasm"/>
    <property type="evidence" value="ECO:0007669"/>
    <property type="project" value="TreeGrafter"/>
</dbReference>
<name>A0A9N7N5Y2_STRHE</name>
<evidence type="ECO:0000313" key="2">
    <source>
        <dbReference type="EMBL" id="CAA0821110.1"/>
    </source>
</evidence>
<dbReference type="PANTHER" id="PTHR13587">
    <property type="entry name" value="INTEGRATOR COMPLEX SUBUNIT 3"/>
    <property type="match status" value="1"/>
</dbReference>
<dbReference type="PANTHER" id="PTHR13587:SF7">
    <property type="entry name" value="INTEGRATOR COMPLEX SUBUNIT 3"/>
    <property type="match status" value="1"/>
</dbReference>
<dbReference type="InterPro" id="IPR045334">
    <property type="entry name" value="INTS3"/>
</dbReference>
<dbReference type="Proteomes" id="UP001153555">
    <property type="component" value="Unassembled WGS sequence"/>
</dbReference>
<gene>
    <name evidence="2" type="ORF">SHERM_19112</name>
</gene>
<evidence type="ECO:0000313" key="3">
    <source>
        <dbReference type="Proteomes" id="UP001153555"/>
    </source>
</evidence>
<sequence length="462" mass="53224">MVSVLTQRSPHEAENPFEANLRESFCSIEPNLRPPFPLTIPTPDQYSNLNRAILYGILTEPSFFKVHIKHLHGIVTDGYEYFTCLLVRLVTKSYDKLVGPARRQLVLAAHEMVRVSAVGLDCLLVVLLRQIYGGDFTEENLWLCLEMLRLLSGDRALLLEEQPSVLTGALYVFLRLLADHCRASGVPKIESLRKMEIEFCVKMLRENFSLCLTIGKDLVRLLQDLVHVPDFCAFWRDLLYNPSSFGVDRFSDISMIYSTQTPKWYFLLRITPEMESRLRFLMTRVKFGSQKRYQIWFAKKFLAGPEKNSVIIDIVRFICCAHHPSNDIIHSDIIPRWALLGWLLKSSMKNYIEANSKLALFYDWLFFDEKVESTIMNVEPAILLMVHSLPKYADITNSLLEFLFILLDGYDLERKELVARGICGAFRALLRKGVVQSYDVLISCDMVSSDLKERLVKLLSDC</sequence>